<dbReference type="RefSeq" id="WP_090597392.1">
    <property type="nucleotide sequence ID" value="NZ_FNCS01000009.1"/>
</dbReference>
<dbReference type="EMBL" id="FNCS01000009">
    <property type="protein sequence ID" value="SDG83708.1"/>
    <property type="molecule type" value="Genomic_DNA"/>
</dbReference>
<feature type="compositionally biased region" description="Acidic residues" evidence="2">
    <location>
        <begin position="187"/>
        <end position="199"/>
    </location>
</feature>
<comment type="similarity">
    <text evidence="1">Belongs to the metallophosphoesterase superfamily. YfcE family.</text>
</comment>
<sequence length="199" mass="22437">MRDNTFFISDTHFGHEGVLDFCARPFKTAAQMDAAMITAWNSVVGPRDTVVHGGDFAFCSAERAQFIFDKLNGKKVLVRGNHDRNKHLKLGWESVHEILDTRIAGQRIIVCHYPMREWPGYYRNAIHLFGHSHSSMPSSNRALDIGVDNIGFTPLRLPDLQKIMDDLPASEWRRGHAPDPKKQLGVDDSEDADDVGLKV</sequence>
<feature type="compositionally biased region" description="Basic and acidic residues" evidence="2">
    <location>
        <begin position="171"/>
        <end position="185"/>
    </location>
</feature>
<dbReference type="Pfam" id="PF12850">
    <property type="entry name" value="Metallophos_2"/>
    <property type="match status" value="1"/>
</dbReference>
<dbReference type="STRING" id="440168.SAMN04487974_109123"/>
<proteinExistence type="inferred from homology"/>
<evidence type="ECO:0000259" key="3">
    <source>
        <dbReference type="Pfam" id="PF12850"/>
    </source>
</evidence>
<dbReference type="InterPro" id="IPR029052">
    <property type="entry name" value="Metallo-depent_PP-like"/>
</dbReference>
<dbReference type="OrthoDB" id="5380073at2"/>
<dbReference type="AlphaFoldDB" id="A0A1G7XHK5"/>
<dbReference type="InterPro" id="IPR024654">
    <property type="entry name" value="Calcineurin-like_PHP_lpxH"/>
</dbReference>
<reference evidence="4 5" key="1">
    <citation type="submission" date="2016-10" db="EMBL/GenBank/DDBJ databases">
        <authorList>
            <person name="de Groot N.N."/>
        </authorList>
    </citation>
    <scope>NUCLEOTIDE SEQUENCE [LARGE SCALE GENOMIC DNA]</scope>
    <source>
        <strain evidence="4 5">CGMCC 1.10267</strain>
    </source>
</reference>
<gene>
    <name evidence="4" type="ORF">SAMN04487974_109123</name>
</gene>
<protein>
    <submittedName>
        <fullName evidence="4">Calcineurin-like phosphoesterase superfamily protein</fullName>
    </submittedName>
</protein>
<evidence type="ECO:0000313" key="4">
    <source>
        <dbReference type="EMBL" id="SDG83708.1"/>
    </source>
</evidence>
<feature type="region of interest" description="Disordered" evidence="2">
    <location>
        <begin position="171"/>
        <end position="199"/>
    </location>
</feature>
<accession>A0A1G7XHK5</accession>
<dbReference type="Gene3D" id="3.60.21.10">
    <property type="match status" value="1"/>
</dbReference>
<dbReference type="Proteomes" id="UP000199495">
    <property type="component" value="Unassembled WGS sequence"/>
</dbReference>
<dbReference type="SUPFAM" id="SSF56300">
    <property type="entry name" value="Metallo-dependent phosphatases"/>
    <property type="match status" value="1"/>
</dbReference>
<evidence type="ECO:0000256" key="2">
    <source>
        <dbReference type="SAM" id="MobiDB-lite"/>
    </source>
</evidence>
<keyword evidence="5" id="KW-1185">Reference proteome</keyword>
<evidence type="ECO:0000256" key="1">
    <source>
        <dbReference type="ARBA" id="ARBA00008950"/>
    </source>
</evidence>
<evidence type="ECO:0000313" key="5">
    <source>
        <dbReference type="Proteomes" id="UP000199495"/>
    </source>
</evidence>
<organism evidence="4 5">
    <name type="scientific">Pelagibacterium luteolum</name>
    <dbReference type="NCBI Taxonomy" id="440168"/>
    <lineage>
        <taxon>Bacteria</taxon>
        <taxon>Pseudomonadati</taxon>
        <taxon>Pseudomonadota</taxon>
        <taxon>Alphaproteobacteria</taxon>
        <taxon>Hyphomicrobiales</taxon>
        <taxon>Devosiaceae</taxon>
        <taxon>Pelagibacterium</taxon>
    </lineage>
</organism>
<name>A0A1G7XHK5_9HYPH</name>
<feature type="domain" description="Calcineurin-like phosphoesterase" evidence="3">
    <location>
        <begin position="7"/>
        <end position="135"/>
    </location>
</feature>